<evidence type="ECO:0000313" key="1">
    <source>
        <dbReference type="EMBL" id="AHM74503.1"/>
    </source>
</evidence>
<reference evidence="1 2" key="1">
    <citation type="submission" date="2017-11" db="EMBL/GenBank/DDBJ databases">
        <title>The complete genome sequence and comparative genome analysis of Yersinia enterocolitica strain LC20.</title>
        <authorList>
            <person name="Shi G."/>
            <person name="Su M."/>
            <person name="Liang J."/>
            <person name="Gu W."/>
            <person name="Xiao Y."/>
            <person name="Zhang Z."/>
            <person name="Qiu H."/>
            <person name="Duan R."/>
            <person name="Zhang Z."/>
            <person name="Li Y."/>
            <person name="Zhang X."/>
            <person name="Ling Y."/>
            <person name="Song L."/>
            <person name="Chen M."/>
            <person name="Zhao Y."/>
            <person name="Wu J."/>
            <person name="Jing H."/>
            <person name="Xiao J."/>
            <person name="Wang X."/>
        </authorList>
    </citation>
    <scope>NUCLEOTIDE SEQUENCE [LARGE SCALE GENOMIC DNA]</scope>
    <source>
        <strain evidence="1 2">LC20</strain>
    </source>
</reference>
<evidence type="ECO:0000313" key="2">
    <source>
        <dbReference type="Proteomes" id="UP000230961"/>
    </source>
</evidence>
<dbReference type="EMBL" id="CP007448">
    <property type="protein sequence ID" value="AHM74503.1"/>
    <property type="molecule type" value="Genomic_DNA"/>
</dbReference>
<dbReference type="KEGG" id="yel:LC20_03250"/>
<dbReference type="Proteomes" id="UP000230961">
    <property type="component" value="Chromosome"/>
</dbReference>
<protein>
    <submittedName>
        <fullName evidence="1">Uncharacterized protein</fullName>
    </submittedName>
</protein>
<dbReference type="AlphaFoldDB" id="A0A7U4GG62"/>
<accession>A0A7U4GG62</accession>
<organism evidence="1 2">
    <name type="scientific">Yersinia enterocolitica LC20</name>
    <dbReference type="NCBI Taxonomy" id="1443113"/>
    <lineage>
        <taxon>Bacteria</taxon>
        <taxon>Pseudomonadati</taxon>
        <taxon>Pseudomonadota</taxon>
        <taxon>Gammaproteobacteria</taxon>
        <taxon>Enterobacterales</taxon>
        <taxon>Yersiniaceae</taxon>
        <taxon>Yersinia</taxon>
    </lineage>
</organism>
<gene>
    <name evidence="1" type="ORF">LC20_03250</name>
</gene>
<sequence>MAEEIGRIAFFDVKRAGFYSFNDNDEAIDGDMDVILSALGNWVSDRSFENTLPCEDDNRLRKKVYCRGLYKCPRTGDYLIVLWKSESDGNGNILGVAANSSVKSASKAVITLPEEAPDGVKHIWGKPCYYWYITSINKFASIRFPHSNADTYLFGRYLRDFANFRYVYPGRKCAEVIHPNPGADKDRVYYKVTFAGEDGLSRALFRFDYELFMRRSGREFLKNARQNITHVVIRDTIGAVVADERAWWVQAFDKLPFVRDERPELKQEKQIELIVGGVPSVKEIDELFDFYEQGYAAGSTWNNIGFKQEGKSGQTKWLNEYVLREEISIPYTVAKNEHFSAEELYEFIDIKRNEFISSINLKHKEQAVAGHEADINVQEAANNGVDADIQEVARDAVNINILGVAGAN</sequence>
<proteinExistence type="predicted"/>
<name>A0A7U4GG62_YEREN</name>